<dbReference type="AlphaFoldDB" id="A0A9X2VJN7"/>
<sequence>MDGQDDVGEKPPHAWDDADVALALRVFSDRRPAVPARLVTRLWSYWRNHAPDRPPFEDDEQNLALVLHATALGIRAVPTGDRDPLAALVDRIGSDDVCAPLTPRTPPWGPRAALSPVVRAALSSTLHHVQVVTDGRGPVEVLVVGTGLPEIREQVVPAVLTASLRINGPGADVVSDLVGVGVLRVGIDSATTGSAPDLASSHGRRAPLGTGTSARVVLRDLVGFLRGLERDTNLVRVTEVDQVDVVAFDRAVRDLAGRAVARPRGAFLRPAVPAGSRGLVALLPYLRTDAADEARFGAGVGLELDPDLLTTASYRLLDRTHHRALARRVSVDARLRRDQLEADLARIRGELEAFTRASADERRLMWESTVTLETFFDNHSGIHIKLSTPEEIDAVEYYATNVPNLIRLQEAWALRMSDLIADLDAAINRPQAPARQLAAGRFLDAALRGVVPDESAATREAFLRWQDEVAPMLRYEWREAVRRQGIDPADVFTPHTLFRTGYLPPVGDDPAALSVRACSVVDEDLSALLADSARRVLVIRDAADHAVDDRPRPEDRAEAEAAWTALAGLAERGDAAEFDAAFVTALRAHPRYTVERLVAELEPPSPPSVEAAEIEDELAAAQREHSLGEGMERAIMAMRLSAFITARECLDRVVAEPDGQARACLLRAIVECVAAGLPDQDIPELLGTLPPGLPPAAERAMDEAVSRDRAFTTKWQSLLPAIDLDRAIRLLFRGLPRATTRNSRREYGAWLFRGAIETAGMATRLTEAAGELGEDSQAVDSALVALGGVLEEILLGPYVGGPRGQAQALFELLTGHRPPRYGQTEGR</sequence>
<dbReference type="RefSeq" id="WP_259623385.1">
    <property type="nucleotide sequence ID" value="NZ_JANYMP010000005.1"/>
</dbReference>
<comment type="caution">
    <text evidence="1">The sequence shown here is derived from an EMBL/GenBank/DDBJ whole genome shotgun (WGS) entry which is preliminary data.</text>
</comment>
<organism evidence="1 2">
    <name type="scientific">Umezawaea endophytica</name>
    <dbReference type="NCBI Taxonomy" id="1654476"/>
    <lineage>
        <taxon>Bacteria</taxon>
        <taxon>Bacillati</taxon>
        <taxon>Actinomycetota</taxon>
        <taxon>Actinomycetes</taxon>
        <taxon>Pseudonocardiales</taxon>
        <taxon>Pseudonocardiaceae</taxon>
        <taxon>Umezawaea</taxon>
    </lineage>
</organism>
<name>A0A9X2VJN7_9PSEU</name>
<dbReference type="Proteomes" id="UP001141259">
    <property type="component" value="Unassembled WGS sequence"/>
</dbReference>
<accession>A0A9X2VJN7</accession>
<evidence type="ECO:0000313" key="2">
    <source>
        <dbReference type="Proteomes" id="UP001141259"/>
    </source>
</evidence>
<gene>
    <name evidence="1" type="ORF">NZH93_13535</name>
</gene>
<reference evidence="1" key="1">
    <citation type="submission" date="2022-08" db="EMBL/GenBank/DDBJ databases">
        <authorList>
            <person name="Tistechok S."/>
            <person name="Samborskyy M."/>
            <person name="Roman I."/>
        </authorList>
    </citation>
    <scope>NUCLEOTIDE SEQUENCE</scope>
    <source>
        <strain evidence="1">DSM 103496</strain>
    </source>
</reference>
<evidence type="ECO:0000313" key="1">
    <source>
        <dbReference type="EMBL" id="MCS7477880.1"/>
    </source>
</evidence>
<protein>
    <submittedName>
        <fullName evidence="1">Uncharacterized protein</fullName>
    </submittedName>
</protein>
<proteinExistence type="predicted"/>
<dbReference type="EMBL" id="JANYMP010000005">
    <property type="protein sequence ID" value="MCS7477880.1"/>
    <property type="molecule type" value="Genomic_DNA"/>
</dbReference>
<keyword evidence="2" id="KW-1185">Reference proteome</keyword>